<protein>
    <submittedName>
        <fullName evidence="3">Metal-dependent hydrolase</fullName>
    </submittedName>
</protein>
<evidence type="ECO:0000259" key="2">
    <source>
        <dbReference type="Pfam" id="PF01863"/>
    </source>
</evidence>
<keyword evidence="4" id="KW-1185">Reference proteome</keyword>
<organism evidence="3 4">
    <name type="scientific">Comamonas odontotermitis</name>
    <dbReference type="NCBI Taxonomy" id="379895"/>
    <lineage>
        <taxon>Bacteria</taxon>
        <taxon>Pseudomonadati</taxon>
        <taxon>Pseudomonadota</taxon>
        <taxon>Betaproteobacteria</taxon>
        <taxon>Burkholderiales</taxon>
        <taxon>Comamonadaceae</taxon>
        <taxon>Comamonas</taxon>
    </lineage>
</organism>
<dbReference type="Proteomes" id="UP000562492">
    <property type="component" value="Unassembled WGS sequence"/>
</dbReference>
<keyword evidence="3" id="KW-0378">Hydrolase</keyword>
<evidence type="ECO:0000313" key="3">
    <source>
        <dbReference type="EMBL" id="MBB6576781.1"/>
    </source>
</evidence>
<dbReference type="PANTHER" id="PTHR30399:SF1">
    <property type="entry name" value="UTP PYROPHOSPHATASE"/>
    <property type="match status" value="1"/>
</dbReference>
<dbReference type="Pfam" id="PF01863">
    <property type="entry name" value="YgjP-like"/>
    <property type="match status" value="1"/>
</dbReference>
<proteinExistence type="predicted"/>
<dbReference type="InterPro" id="IPR053136">
    <property type="entry name" value="UTP_pyrophosphatase-like"/>
</dbReference>
<dbReference type="Gene3D" id="3.30.2010.10">
    <property type="entry name" value="Metalloproteases ('zincins'), catalytic domain"/>
    <property type="match status" value="1"/>
</dbReference>
<dbReference type="CDD" id="cd07344">
    <property type="entry name" value="M48_yhfN_like"/>
    <property type="match status" value="1"/>
</dbReference>
<comment type="caution">
    <text evidence="3">The sequence shown here is derived from an EMBL/GenBank/DDBJ whole genome shotgun (WGS) entry which is preliminary data.</text>
</comment>
<feature type="region of interest" description="Disordered" evidence="1">
    <location>
        <begin position="21"/>
        <end position="88"/>
    </location>
</feature>
<gene>
    <name evidence="3" type="ORF">HNP33_000829</name>
</gene>
<dbReference type="InterPro" id="IPR002725">
    <property type="entry name" value="YgjP-like_metallopeptidase"/>
</dbReference>
<evidence type="ECO:0000313" key="4">
    <source>
        <dbReference type="Proteomes" id="UP000562492"/>
    </source>
</evidence>
<sequence length="358" mass="39716">MIADVRRLVQLALDLWERSEPKAPAQTPVAGLERVEQTSSTVPPANAAPAATMPQKWLDSATPHAQAAPVSEADSGLALPPVPPARTLAPATEPLVHTLLPQAFEHPAANRAVLLGDTHVAYLLQRAKRRSIGFLVGEDGLVVRAPRWVTQNGIDEALQEKSAWIVRKLGEMQRRRAHSLNATIHWEDGATLPFLGQPLQLVIDSEQRVARAGAVWRVESELPGSPSRLYLALPRAAGRAQIRDLVQAWFMKSARQHFLSRLAHFAPLLRVHYTSLRLSSAETRWGSAKSDGSIRLNWRLMHYTPAIIDYVVAHELAHLRVMDHSPRFWDTVAEVVPDHRALREQLKSIPAPPWDLAA</sequence>
<dbReference type="GO" id="GO:0016787">
    <property type="term" value="F:hydrolase activity"/>
    <property type="evidence" value="ECO:0007669"/>
    <property type="project" value="UniProtKB-KW"/>
</dbReference>
<name>A0ABR6RC99_9BURK</name>
<evidence type="ECO:0000256" key="1">
    <source>
        <dbReference type="SAM" id="MobiDB-lite"/>
    </source>
</evidence>
<feature type="domain" description="YgjP-like metallopeptidase" evidence="2">
    <location>
        <begin position="132"/>
        <end position="348"/>
    </location>
</feature>
<accession>A0ABR6RC99</accession>
<reference evidence="3 4" key="1">
    <citation type="submission" date="2020-08" db="EMBL/GenBank/DDBJ databases">
        <title>Functional genomics of gut bacteria from endangered species of beetles.</title>
        <authorList>
            <person name="Carlos-Shanley C."/>
        </authorList>
    </citation>
    <scope>NUCLEOTIDE SEQUENCE [LARGE SCALE GENOMIC DNA]</scope>
    <source>
        <strain evidence="3 4">S00124</strain>
    </source>
</reference>
<dbReference type="EMBL" id="JACHKZ010000003">
    <property type="protein sequence ID" value="MBB6576781.1"/>
    <property type="molecule type" value="Genomic_DNA"/>
</dbReference>
<dbReference type="PANTHER" id="PTHR30399">
    <property type="entry name" value="UNCHARACTERIZED PROTEIN YGJP"/>
    <property type="match status" value="1"/>
</dbReference>
<dbReference type="RefSeq" id="WP_184705583.1">
    <property type="nucleotide sequence ID" value="NZ_JACHKZ010000003.1"/>
</dbReference>